<name>A0AAU9ZUB8_PHORO</name>
<gene>
    <name evidence="2" type="primary">Apol6</name>
    <name evidence="2" type="ORF">PHOROB_LOCUS11825</name>
</gene>
<dbReference type="Proteomes" id="UP001152836">
    <property type="component" value="Unassembled WGS sequence"/>
</dbReference>
<keyword evidence="3" id="KW-1185">Reference proteome</keyword>
<comment type="caution">
    <text evidence="2">The sequence shown here is derived from an EMBL/GenBank/DDBJ whole genome shotgun (WGS) entry which is preliminary data.</text>
</comment>
<evidence type="ECO:0000256" key="1">
    <source>
        <dbReference type="SAM" id="MobiDB-lite"/>
    </source>
</evidence>
<dbReference type="AlphaFoldDB" id="A0AAU9ZUB8"/>
<reference evidence="2" key="1">
    <citation type="submission" date="2022-06" db="EMBL/GenBank/DDBJ databases">
        <authorList>
            <person name="Andreotti S."/>
            <person name="Wyler E."/>
        </authorList>
    </citation>
    <scope>NUCLEOTIDE SEQUENCE</scope>
</reference>
<evidence type="ECO:0000313" key="3">
    <source>
        <dbReference type="Proteomes" id="UP001152836"/>
    </source>
</evidence>
<organism evidence="2 3">
    <name type="scientific">Phodopus roborovskii</name>
    <name type="common">Roborovski's desert hamster</name>
    <name type="synonym">Cricetulus roborovskii</name>
    <dbReference type="NCBI Taxonomy" id="109678"/>
    <lineage>
        <taxon>Eukaryota</taxon>
        <taxon>Metazoa</taxon>
        <taxon>Chordata</taxon>
        <taxon>Craniata</taxon>
        <taxon>Vertebrata</taxon>
        <taxon>Euteleostomi</taxon>
        <taxon>Mammalia</taxon>
        <taxon>Eutheria</taxon>
        <taxon>Euarchontoglires</taxon>
        <taxon>Glires</taxon>
        <taxon>Rodentia</taxon>
        <taxon>Myomorpha</taxon>
        <taxon>Muroidea</taxon>
        <taxon>Cricetidae</taxon>
        <taxon>Cricetinae</taxon>
        <taxon>Phodopus</taxon>
    </lineage>
</organism>
<sequence length="57" mass="6833">MIQVQFPAPTWQITTRRKGRENRRGRQEKSCLPQRTAGKVTGKERRERWLSGQRSFF</sequence>
<accession>A0AAU9ZUB8</accession>
<proteinExistence type="predicted"/>
<protein>
    <submittedName>
        <fullName evidence="2">Apol6 protein</fullName>
    </submittedName>
</protein>
<evidence type="ECO:0000313" key="2">
    <source>
        <dbReference type="EMBL" id="CAH6856712.1"/>
    </source>
</evidence>
<dbReference type="EMBL" id="CALSGD010001501">
    <property type="protein sequence ID" value="CAH6856712.1"/>
    <property type="molecule type" value="Genomic_DNA"/>
</dbReference>
<feature type="region of interest" description="Disordered" evidence="1">
    <location>
        <begin position="1"/>
        <end position="57"/>
    </location>
</feature>